<feature type="domain" description="CN hydrolase" evidence="2">
    <location>
        <begin position="66"/>
        <end position="338"/>
    </location>
</feature>
<dbReference type="Pfam" id="PF00795">
    <property type="entry name" value="CN_hydrolase"/>
    <property type="match status" value="1"/>
</dbReference>
<evidence type="ECO:0000259" key="2">
    <source>
        <dbReference type="PROSITE" id="PS50263"/>
    </source>
</evidence>
<dbReference type="Proteomes" id="UP001642483">
    <property type="component" value="Unassembled WGS sequence"/>
</dbReference>
<sequence length="379" mass="42679">MEFENIEKCLEKYIPSEELAEVQRILYGKQCKKLEFSENAKERNENLGFELAGYEMPGTTSKPRRIRIGLIQNKIVLPTNAPVKDQVDAFHKRIGDIADVASHCGVNILCFQEAWTMPFAFCTREKVPWTDFAESAEDGPTTKYCQEMAKRYNMVIISPILERDGAHGGTLWNTAVVISNTGVVLGKTRKNHIPRVGDFNESTYYMEGNTGHRVFQTVYGKIAINICYGRHHPLNWMMYGVNGAEIVFNPSATVGALSEPMWPIEARCAAIANHYYSCAINRVGTETFPNEFTSGDGKPAHKDFGHFYGSSYVAAPDGTRTPGLSRTQDGLLVTSVDLNLCQEISDKWMFRATARHEMYAESLKESTQLEFKQDIIKEK</sequence>
<reference evidence="3 4" key="1">
    <citation type="submission" date="2024-02" db="EMBL/GenBank/DDBJ databases">
        <authorList>
            <person name="Daric V."/>
            <person name="Darras S."/>
        </authorList>
    </citation>
    <scope>NUCLEOTIDE SEQUENCE [LARGE SCALE GENOMIC DNA]</scope>
</reference>
<dbReference type="PANTHER" id="PTHR43674">
    <property type="entry name" value="NITRILASE C965.09-RELATED"/>
    <property type="match status" value="1"/>
</dbReference>
<organism evidence="3 4">
    <name type="scientific">Clavelina lepadiformis</name>
    <name type="common">Light-bulb sea squirt</name>
    <name type="synonym">Ascidia lepadiformis</name>
    <dbReference type="NCBI Taxonomy" id="159417"/>
    <lineage>
        <taxon>Eukaryota</taxon>
        <taxon>Metazoa</taxon>
        <taxon>Chordata</taxon>
        <taxon>Tunicata</taxon>
        <taxon>Ascidiacea</taxon>
        <taxon>Aplousobranchia</taxon>
        <taxon>Clavelinidae</taxon>
        <taxon>Clavelina</taxon>
    </lineage>
</organism>
<gene>
    <name evidence="3" type="ORF">CVLEPA_LOCUS15127</name>
</gene>
<evidence type="ECO:0000313" key="4">
    <source>
        <dbReference type="Proteomes" id="UP001642483"/>
    </source>
</evidence>
<accession>A0ABP0FWZ0</accession>
<proteinExistence type="predicted"/>
<dbReference type="PROSITE" id="PS50263">
    <property type="entry name" value="CN_HYDROLASE"/>
    <property type="match status" value="1"/>
</dbReference>
<evidence type="ECO:0000256" key="1">
    <source>
        <dbReference type="ARBA" id="ARBA00022801"/>
    </source>
</evidence>
<dbReference type="SUPFAM" id="SSF56317">
    <property type="entry name" value="Carbon-nitrogen hydrolase"/>
    <property type="match status" value="1"/>
</dbReference>
<dbReference type="InterPro" id="IPR003010">
    <property type="entry name" value="C-N_Hydrolase"/>
</dbReference>
<dbReference type="CDD" id="cd07587">
    <property type="entry name" value="ML_beta-AS"/>
    <property type="match status" value="1"/>
</dbReference>
<dbReference type="Gene3D" id="3.60.110.10">
    <property type="entry name" value="Carbon-nitrogen hydrolase"/>
    <property type="match status" value="1"/>
</dbReference>
<dbReference type="InterPro" id="IPR050345">
    <property type="entry name" value="Aliph_Amidase/BUP"/>
</dbReference>
<keyword evidence="4" id="KW-1185">Reference proteome</keyword>
<keyword evidence="1" id="KW-0378">Hydrolase</keyword>
<evidence type="ECO:0000313" key="3">
    <source>
        <dbReference type="EMBL" id="CAK8684126.1"/>
    </source>
</evidence>
<name>A0ABP0FWZ0_CLALP</name>
<dbReference type="PANTHER" id="PTHR43674:SF2">
    <property type="entry name" value="BETA-UREIDOPROPIONASE"/>
    <property type="match status" value="1"/>
</dbReference>
<protein>
    <recommendedName>
        <fullName evidence="2">CN hydrolase domain-containing protein</fullName>
    </recommendedName>
</protein>
<dbReference type="InterPro" id="IPR036526">
    <property type="entry name" value="C-N_Hydrolase_sf"/>
</dbReference>
<dbReference type="EMBL" id="CAWYQH010000097">
    <property type="protein sequence ID" value="CAK8684126.1"/>
    <property type="molecule type" value="Genomic_DNA"/>
</dbReference>
<comment type="caution">
    <text evidence="3">The sequence shown here is derived from an EMBL/GenBank/DDBJ whole genome shotgun (WGS) entry which is preliminary data.</text>
</comment>